<dbReference type="SUPFAM" id="SSF51430">
    <property type="entry name" value="NAD(P)-linked oxidoreductase"/>
    <property type="match status" value="1"/>
</dbReference>
<reference evidence="6 7" key="1">
    <citation type="submission" date="2021-03" db="EMBL/GenBank/DDBJ databases">
        <title>Complete genome of Streptomyces formicae strain 1H-GS9 (DSM 100524).</title>
        <authorList>
            <person name="Atanasov K.E."/>
            <person name="Altabella T."/>
            <person name="Ferrer A."/>
        </authorList>
    </citation>
    <scope>NUCLEOTIDE SEQUENCE [LARGE SCALE GENOMIC DNA]</scope>
    <source>
        <strain evidence="6 7">1H-GS9</strain>
    </source>
</reference>
<comment type="similarity">
    <text evidence="1">Belongs to the shaker potassium channel beta subunit family.</text>
</comment>
<proteinExistence type="inferred from homology"/>
<evidence type="ECO:0000313" key="6">
    <source>
        <dbReference type="EMBL" id="UNM13229.1"/>
    </source>
</evidence>
<dbReference type="Proteomes" id="UP000828924">
    <property type="component" value="Chromosome"/>
</dbReference>
<evidence type="ECO:0000313" key="7">
    <source>
        <dbReference type="Proteomes" id="UP000828924"/>
    </source>
</evidence>
<keyword evidence="3" id="KW-0560">Oxidoreductase</keyword>
<sequence length="308" mass="32143">MPAPPPSTAAAHRMTHRRSGRSGLHLPVLSLSLAGGKKPLPAPSALIHHAVNEGITHFDFTPRRGQISATADGTIGHALATVRAWRGDVTVSTRIGLGTGPGPLAGFGSRGHLLSQLNTLLRHTGLDYVDILYAHRYDHTCPLEETMGALASAVHQGKALYVGLSGFGPSVLARAAVLLNRLGTPAVLYQASYSLLDRWLEGKILDVLDLHGIGCVAGAPLAGAALTGRGRALAAPPEVLSALSPIAAERGQSLAQLALSWTLHNPRITSALLSTSQFDHLSEAREAVGRLDFTPDELAGINACCPPA</sequence>
<dbReference type="EMBL" id="CP071872">
    <property type="protein sequence ID" value="UNM13229.1"/>
    <property type="molecule type" value="Genomic_DNA"/>
</dbReference>
<protein>
    <submittedName>
        <fullName evidence="6">Aldo/keto reductase</fullName>
    </submittedName>
</protein>
<dbReference type="InterPro" id="IPR005399">
    <property type="entry name" value="K_chnl_volt-dep_bsu_KCNAB-rel"/>
</dbReference>
<evidence type="ECO:0000259" key="5">
    <source>
        <dbReference type="Pfam" id="PF00248"/>
    </source>
</evidence>
<evidence type="ECO:0000256" key="3">
    <source>
        <dbReference type="ARBA" id="ARBA00023002"/>
    </source>
</evidence>
<feature type="region of interest" description="Disordered" evidence="4">
    <location>
        <begin position="1"/>
        <end position="21"/>
    </location>
</feature>
<dbReference type="RefSeq" id="WP_242331944.1">
    <property type="nucleotide sequence ID" value="NZ_CP071872.1"/>
</dbReference>
<evidence type="ECO:0000256" key="2">
    <source>
        <dbReference type="ARBA" id="ARBA00022857"/>
    </source>
</evidence>
<name>A0ABY3WKT2_9ACTN</name>
<organism evidence="6 7">
    <name type="scientific">Streptomyces formicae</name>
    <dbReference type="NCBI Taxonomy" id="1616117"/>
    <lineage>
        <taxon>Bacteria</taxon>
        <taxon>Bacillati</taxon>
        <taxon>Actinomycetota</taxon>
        <taxon>Actinomycetes</taxon>
        <taxon>Kitasatosporales</taxon>
        <taxon>Streptomycetaceae</taxon>
        <taxon>Streptomyces</taxon>
    </lineage>
</organism>
<accession>A0ABY3WKT2</accession>
<feature type="domain" description="NADP-dependent oxidoreductase" evidence="5">
    <location>
        <begin position="45"/>
        <end position="304"/>
    </location>
</feature>
<dbReference type="PANTHER" id="PTHR43150:SF4">
    <property type="entry name" value="L-GLYCERALDEHYDE 3-PHOSPHATE REDUCTASE"/>
    <property type="match status" value="1"/>
</dbReference>
<dbReference type="Gene3D" id="3.20.20.100">
    <property type="entry name" value="NADP-dependent oxidoreductase domain"/>
    <property type="match status" value="1"/>
</dbReference>
<dbReference type="PANTHER" id="PTHR43150">
    <property type="entry name" value="HYPERKINETIC, ISOFORM M"/>
    <property type="match status" value="1"/>
</dbReference>
<evidence type="ECO:0000256" key="4">
    <source>
        <dbReference type="SAM" id="MobiDB-lite"/>
    </source>
</evidence>
<dbReference type="InterPro" id="IPR023210">
    <property type="entry name" value="NADP_OxRdtase_dom"/>
</dbReference>
<keyword evidence="7" id="KW-1185">Reference proteome</keyword>
<dbReference type="InterPro" id="IPR036812">
    <property type="entry name" value="NAD(P)_OxRdtase_dom_sf"/>
</dbReference>
<evidence type="ECO:0000256" key="1">
    <source>
        <dbReference type="ARBA" id="ARBA00006515"/>
    </source>
</evidence>
<gene>
    <name evidence="6" type="ORF">J4032_18570</name>
</gene>
<dbReference type="Pfam" id="PF00248">
    <property type="entry name" value="Aldo_ket_red"/>
    <property type="match status" value="1"/>
</dbReference>
<keyword evidence="2" id="KW-0521">NADP</keyword>